<reference evidence="1 2" key="1">
    <citation type="submission" date="2023-04" db="EMBL/GenBank/DDBJ databases">
        <title>Marinoamorphus aggregata gen. nov., sp. Nov., isolate from tissue of brittle star Ophioplocus japonicus.</title>
        <authorList>
            <person name="Kawano K."/>
            <person name="Sawayama S."/>
            <person name="Nakagawa S."/>
        </authorList>
    </citation>
    <scope>NUCLEOTIDE SEQUENCE [LARGE SCALE GENOMIC DNA]</scope>
    <source>
        <strain evidence="1 2">NKW23</strain>
    </source>
</reference>
<protein>
    <submittedName>
        <fullName evidence="1">Oxaloacetate decarboxylase</fullName>
    </submittedName>
</protein>
<dbReference type="Gene3D" id="3.20.20.60">
    <property type="entry name" value="Phosphoenolpyruvate-binding domains"/>
    <property type="match status" value="1"/>
</dbReference>
<dbReference type="PANTHER" id="PTHR42905:SF16">
    <property type="entry name" value="CARBOXYPHOSPHONOENOLPYRUVATE PHOSPHONOMUTASE-LIKE PROTEIN (AFU_ORTHOLOGUE AFUA_5G07230)"/>
    <property type="match status" value="1"/>
</dbReference>
<name>A0ABQ6LNX3_9RHOB</name>
<dbReference type="Gene3D" id="6.10.250.2750">
    <property type="match status" value="1"/>
</dbReference>
<gene>
    <name evidence="1" type="ORF">LNKW23_15320</name>
</gene>
<dbReference type="PANTHER" id="PTHR42905">
    <property type="entry name" value="PHOSPHOENOLPYRUVATE CARBOXYLASE"/>
    <property type="match status" value="1"/>
</dbReference>
<dbReference type="InterPro" id="IPR040442">
    <property type="entry name" value="Pyrv_kinase-like_dom_sf"/>
</dbReference>
<evidence type="ECO:0000313" key="2">
    <source>
        <dbReference type="Proteomes" id="UP001239909"/>
    </source>
</evidence>
<dbReference type="RefSeq" id="WP_285671094.1">
    <property type="nucleotide sequence ID" value="NZ_BSYI01000009.1"/>
</dbReference>
<organism evidence="1 2">
    <name type="scientific">Paralimibaculum aggregatum</name>
    <dbReference type="NCBI Taxonomy" id="3036245"/>
    <lineage>
        <taxon>Bacteria</taxon>
        <taxon>Pseudomonadati</taxon>
        <taxon>Pseudomonadota</taxon>
        <taxon>Alphaproteobacteria</taxon>
        <taxon>Rhodobacterales</taxon>
        <taxon>Paracoccaceae</taxon>
        <taxon>Paralimibaculum</taxon>
    </lineage>
</organism>
<dbReference type="Proteomes" id="UP001239909">
    <property type="component" value="Unassembled WGS sequence"/>
</dbReference>
<dbReference type="SUPFAM" id="SSF51621">
    <property type="entry name" value="Phosphoenolpyruvate/pyruvate domain"/>
    <property type="match status" value="1"/>
</dbReference>
<proteinExistence type="predicted"/>
<dbReference type="CDD" id="cd00377">
    <property type="entry name" value="ICL_PEPM"/>
    <property type="match status" value="1"/>
</dbReference>
<keyword evidence="2" id="KW-1185">Reference proteome</keyword>
<dbReference type="Pfam" id="PF13714">
    <property type="entry name" value="PEP_mutase"/>
    <property type="match status" value="1"/>
</dbReference>
<comment type="caution">
    <text evidence="1">The sequence shown here is derived from an EMBL/GenBank/DDBJ whole genome shotgun (WGS) entry which is preliminary data.</text>
</comment>
<sequence length="294" mass="29017">MSARTARTAAFRALHGAGCFVMANAWDTGSARLFAGAGMKALATTSSGFAAREGHRDGAGELAREAAIAHAAEIAAATGLPVSADLEDCYAATPEGVAETVRLAAAAGLAGLSIEDIRPGAADPAWPFDEAVARVAAAAAAAREADIVLTARADGMLHGAYGLDGALARLRAFEAAGAEVLYAPGLPDLAALRSLCAGVSRPVNHVIGLGAAGAGLAEIAAAGVRRVSLGGSLARVAYGAALEAACEIAEGRFDRAEAGPGWGEIRAAMAAGRDTAGALENPAADASAAEPPPV</sequence>
<accession>A0ABQ6LNX3</accession>
<evidence type="ECO:0000313" key="1">
    <source>
        <dbReference type="EMBL" id="GMG82319.1"/>
    </source>
</evidence>
<dbReference type="InterPro" id="IPR015813">
    <property type="entry name" value="Pyrv/PenolPyrv_kinase-like_dom"/>
</dbReference>
<dbReference type="EMBL" id="BSYI01000009">
    <property type="protein sequence ID" value="GMG82319.1"/>
    <property type="molecule type" value="Genomic_DNA"/>
</dbReference>
<dbReference type="InterPro" id="IPR039556">
    <property type="entry name" value="ICL/PEPM"/>
</dbReference>